<dbReference type="Proteomes" id="UP000694036">
    <property type="component" value="Chromosome"/>
</dbReference>
<keyword evidence="1" id="KW-0472">Membrane</keyword>
<evidence type="ECO:0000313" key="2">
    <source>
        <dbReference type="EMBL" id="QXJ35593.1"/>
    </source>
</evidence>
<evidence type="ECO:0000256" key="1">
    <source>
        <dbReference type="SAM" id="Phobius"/>
    </source>
</evidence>
<organism evidence="2 3">
    <name type="scientific">Saccharolobus shibatae</name>
    <dbReference type="NCBI Taxonomy" id="2286"/>
    <lineage>
        <taxon>Archaea</taxon>
        <taxon>Thermoproteota</taxon>
        <taxon>Thermoprotei</taxon>
        <taxon>Sulfolobales</taxon>
        <taxon>Sulfolobaceae</taxon>
        <taxon>Saccharolobus</taxon>
    </lineage>
</organism>
<dbReference type="EMBL" id="CP077713">
    <property type="protein sequence ID" value="QXJ35593.1"/>
    <property type="molecule type" value="Genomic_DNA"/>
</dbReference>
<protein>
    <submittedName>
        <fullName evidence="2">Uncharacterized protein</fullName>
    </submittedName>
</protein>
<evidence type="ECO:0000313" key="3">
    <source>
        <dbReference type="Proteomes" id="UP000694036"/>
    </source>
</evidence>
<dbReference type="AlphaFoldDB" id="A0A8F5GZQ3"/>
<gene>
    <name evidence="2" type="ORF">J5U22_02140</name>
</gene>
<reference evidence="2 3" key="1">
    <citation type="journal article" date="2021" name="Environ. Microbiol.">
        <title>New insights into the diversity and evolution of the archaeal mobilome from three complete genomes of Saccharolobus shibatae.</title>
        <authorList>
            <person name="Medvedeva S."/>
            <person name="Brandt D."/>
            <person name="Cvirkaite-Krupovic V."/>
            <person name="Liu Y."/>
            <person name="Severinov K."/>
            <person name="Ishino S."/>
            <person name="Ishino Y."/>
            <person name="Prangishvili D."/>
            <person name="Kalinowski J."/>
            <person name="Krupovic M."/>
        </authorList>
    </citation>
    <scope>NUCLEOTIDE SEQUENCE [LARGE SCALE GENOMIC DNA]</scope>
    <source>
        <strain evidence="2 3">S38A</strain>
    </source>
</reference>
<proteinExistence type="predicted"/>
<feature type="transmembrane region" description="Helical" evidence="1">
    <location>
        <begin position="81"/>
        <end position="104"/>
    </location>
</feature>
<keyword evidence="3" id="KW-1185">Reference proteome</keyword>
<keyword evidence="1" id="KW-1133">Transmembrane helix</keyword>
<name>A0A8F5GZQ3_9CREN</name>
<accession>A0A8F5GZQ3</accession>
<sequence length="109" mass="13045">MRSLLNKTTQWKRLSEQEYLILMNYYNTKNMDYLFTELRNIRNELKGIMESIDKKFKEAMDYADKARKESTEYADKNKKEIIVAVVLLFLGNTRFSVLPIKFLVYCLVN</sequence>
<keyword evidence="1" id="KW-0812">Transmembrane</keyword>